<evidence type="ECO:0000256" key="1">
    <source>
        <dbReference type="ARBA" id="ARBA00004651"/>
    </source>
</evidence>
<evidence type="ECO:0000313" key="8">
    <source>
        <dbReference type="EMBL" id="TDY67170.1"/>
    </source>
</evidence>
<evidence type="ECO:0000256" key="5">
    <source>
        <dbReference type="ARBA" id="ARBA00022989"/>
    </source>
</evidence>
<dbReference type="GeneID" id="79828853"/>
<dbReference type="RefSeq" id="WP_004787521.1">
    <property type="nucleotide sequence ID" value="NZ_RQGE01000004.1"/>
</dbReference>
<comment type="similarity">
    <text evidence="2">Belongs to the DoxX family.</text>
</comment>
<dbReference type="PANTHER" id="PTHR33452">
    <property type="entry name" value="OXIDOREDUCTASE CATD-RELATED"/>
    <property type="match status" value="1"/>
</dbReference>
<dbReference type="Pfam" id="PF07681">
    <property type="entry name" value="DoxX"/>
    <property type="match status" value="1"/>
</dbReference>
<protein>
    <submittedName>
        <fullName evidence="8">Putative oxidoreductase</fullName>
    </submittedName>
</protein>
<dbReference type="InterPro" id="IPR032808">
    <property type="entry name" value="DoxX"/>
</dbReference>
<gene>
    <name evidence="8" type="ORF">CLV96_3591</name>
</gene>
<reference evidence="8 9" key="1">
    <citation type="submission" date="2019-03" db="EMBL/GenBank/DDBJ databases">
        <title>Genomic Encyclopedia of Archaeal and Bacterial Type Strains, Phase II (KMG-II): from individual species to whole genera.</title>
        <authorList>
            <person name="Goeker M."/>
        </authorList>
    </citation>
    <scope>NUCLEOTIDE SEQUENCE [LARGE SCALE GENOMIC DNA]</scope>
    <source>
        <strain evidence="8 9">DSM 21537</strain>
    </source>
</reference>
<feature type="transmembrane region" description="Helical" evidence="7">
    <location>
        <begin position="122"/>
        <end position="142"/>
    </location>
</feature>
<dbReference type="Proteomes" id="UP000294684">
    <property type="component" value="Unassembled WGS sequence"/>
</dbReference>
<evidence type="ECO:0000256" key="4">
    <source>
        <dbReference type="ARBA" id="ARBA00022692"/>
    </source>
</evidence>
<feature type="transmembrane region" description="Helical" evidence="7">
    <location>
        <begin position="85"/>
        <end position="102"/>
    </location>
</feature>
<name>A0A4R8MJJ3_LEPME</name>
<evidence type="ECO:0000313" key="9">
    <source>
        <dbReference type="Proteomes" id="UP000294684"/>
    </source>
</evidence>
<accession>A0A4R8MJJ3</accession>
<keyword evidence="4 7" id="KW-0812">Transmembrane</keyword>
<comment type="caution">
    <text evidence="8">The sequence shown here is derived from an EMBL/GenBank/DDBJ whole genome shotgun (WGS) entry which is preliminary data.</text>
</comment>
<keyword evidence="5 7" id="KW-1133">Transmembrane helix</keyword>
<dbReference type="EMBL" id="SORO01000004">
    <property type="protein sequence ID" value="TDY67170.1"/>
    <property type="molecule type" value="Genomic_DNA"/>
</dbReference>
<dbReference type="InterPro" id="IPR051907">
    <property type="entry name" value="DoxX-like_oxidoreductase"/>
</dbReference>
<keyword evidence="9" id="KW-1185">Reference proteome</keyword>
<feature type="transmembrane region" description="Helical" evidence="7">
    <location>
        <begin position="56"/>
        <end position="78"/>
    </location>
</feature>
<keyword evidence="6 7" id="KW-0472">Membrane</keyword>
<dbReference type="OrthoDB" id="346004at2"/>
<dbReference type="PANTHER" id="PTHR33452:SF1">
    <property type="entry name" value="INNER MEMBRANE PROTEIN YPHA-RELATED"/>
    <property type="match status" value="1"/>
</dbReference>
<evidence type="ECO:0000256" key="6">
    <source>
        <dbReference type="ARBA" id="ARBA00023136"/>
    </source>
</evidence>
<keyword evidence="3" id="KW-1003">Cell membrane</keyword>
<dbReference type="STRING" id="1193051.LEP1GSC017_1119"/>
<evidence type="ECO:0000256" key="7">
    <source>
        <dbReference type="SAM" id="Phobius"/>
    </source>
</evidence>
<feature type="transmembrane region" description="Helical" evidence="7">
    <location>
        <begin position="21"/>
        <end position="44"/>
    </location>
</feature>
<comment type="subcellular location">
    <subcellularLocation>
        <location evidence="1">Cell membrane</location>
        <topology evidence="1">Multi-pass membrane protein</topology>
    </subcellularLocation>
</comment>
<organism evidence="8 9">
    <name type="scientific">Leptospira meyeri</name>
    <dbReference type="NCBI Taxonomy" id="29508"/>
    <lineage>
        <taxon>Bacteria</taxon>
        <taxon>Pseudomonadati</taxon>
        <taxon>Spirochaetota</taxon>
        <taxon>Spirochaetia</taxon>
        <taxon>Leptospirales</taxon>
        <taxon>Leptospiraceae</taxon>
        <taxon>Leptospira</taxon>
    </lineage>
</organism>
<dbReference type="AlphaFoldDB" id="A0A4R8MJJ3"/>
<evidence type="ECO:0000256" key="3">
    <source>
        <dbReference type="ARBA" id="ARBA00022475"/>
    </source>
</evidence>
<proteinExistence type="inferred from homology"/>
<sequence>METILRILSTDGSWSSLVLRIALGSVIWMHGAQKLLGIFGGYGFSGTMDFFTKTMGLPWIIALLVILGEFFGGIGLVFGIGTRFFALYTGTILMFAMFLVHWENGFFMNWFGNQKGEGIEFFILFLSISLTLILNGGGKYSLDSFISK</sequence>
<dbReference type="GO" id="GO:0005886">
    <property type="term" value="C:plasma membrane"/>
    <property type="evidence" value="ECO:0007669"/>
    <property type="project" value="UniProtKB-SubCell"/>
</dbReference>
<evidence type="ECO:0000256" key="2">
    <source>
        <dbReference type="ARBA" id="ARBA00006679"/>
    </source>
</evidence>